<sequence>MLFRLEVLVFVVLLASVGPASVSAAPMINGDLAASMVGGSERREDVYVEPSWL</sequence>
<dbReference type="EMBL" id="KZ084136">
    <property type="protein sequence ID" value="OSC98567.1"/>
    <property type="molecule type" value="Genomic_DNA"/>
</dbReference>
<protein>
    <submittedName>
        <fullName evidence="2">Uncharacterized protein</fullName>
    </submittedName>
</protein>
<accession>A0A1Y2IBU2</accession>
<name>A0A1Y2IBU2_TRAC3</name>
<evidence type="ECO:0000256" key="1">
    <source>
        <dbReference type="SAM" id="SignalP"/>
    </source>
</evidence>
<dbReference type="Proteomes" id="UP000193067">
    <property type="component" value="Unassembled WGS sequence"/>
</dbReference>
<feature type="signal peptide" evidence="1">
    <location>
        <begin position="1"/>
        <end position="24"/>
    </location>
</feature>
<gene>
    <name evidence="2" type="ORF">PYCCODRAFT_1439075</name>
</gene>
<evidence type="ECO:0000313" key="3">
    <source>
        <dbReference type="Proteomes" id="UP000193067"/>
    </source>
</evidence>
<keyword evidence="3" id="KW-1185">Reference proteome</keyword>
<feature type="chain" id="PRO_5012417946" evidence="1">
    <location>
        <begin position="25"/>
        <end position="53"/>
    </location>
</feature>
<evidence type="ECO:0000313" key="2">
    <source>
        <dbReference type="EMBL" id="OSC98567.1"/>
    </source>
</evidence>
<keyword evidence="1" id="KW-0732">Signal</keyword>
<proteinExistence type="predicted"/>
<dbReference type="AlphaFoldDB" id="A0A1Y2IBU2"/>
<organism evidence="2 3">
    <name type="scientific">Trametes coccinea (strain BRFM310)</name>
    <name type="common">Pycnoporus coccineus</name>
    <dbReference type="NCBI Taxonomy" id="1353009"/>
    <lineage>
        <taxon>Eukaryota</taxon>
        <taxon>Fungi</taxon>
        <taxon>Dikarya</taxon>
        <taxon>Basidiomycota</taxon>
        <taxon>Agaricomycotina</taxon>
        <taxon>Agaricomycetes</taxon>
        <taxon>Polyporales</taxon>
        <taxon>Polyporaceae</taxon>
        <taxon>Trametes</taxon>
    </lineage>
</organism>
<reference evidence="2 3" key="1">
    <citation type="journal article" date="2015" name="Biotechnol. Biofuels">
        <title>Enhanced degradation of softwood versus hardwood by the white-rot fungus Pycnoporus coccineus.</title>
        <authorList>
            <person name="Couturier M."/>
            <person name="Navarro D."/>
            <person name="Chevret D."/>
            <person name="Henrissat B."/>
            <person name="Piumi F."/>
            <person name="Ruiz-Duenas F.J."/>
            <person name="Martinez A.T."/>
            <person name="Grigoriev I.V."/>
            <person name="Riley R."/>
            <person name="Lipzen A."/>
            <person name="Berrin J.G."/>
            <person name="Master E.R."/>
            <person name="Rosso M.N."/>
        </authorList>
    </citation>
    <scope>NUCLEOTIDE SEQUENCE [LARGE SCALE GENOMIC DNA]</scope>
    <source>
        <strain evidence="2 3">BRFM310</strain>
    </source>
</reference>